<dbReference type="PANTHER" id="PTHR43861">
    <property type="entry name" value="TRANS-ACONITATE 2-METHYLTRANSFERASE-RELATED"/>
    <property type="match status" value="1"/>
</dbReference>
<keyword evidence="1" id="KW-0489">Methyltransferase</keyword>
<name>A0A7K3LTQ7_9ACTN</name>
<proteinExistence type="predicted"/>
<accession>A0A7K3LTQ7</accession>
<dbReference type="Proteomes" id="UP000466307">
    <property type="component" value="Unassembled WGS sequence"/>
</dbReference>
<comment type="caution">
    <text evidence="1">The sequence shown here is derived from an EMBL/GenBank/DDBJ whole genome shotgun (WGS) entry which is preliminary data.</text>
</comment>
<sequence length="279" mass="29021">MEDPGSRLAGVFNSAADDFDAVTPQVWGPAGEALIAALDPRAGEAVIDICSGTGASVLPAAKAVGPDGRVLAVDFSAALLDVARAKAGAEGLGNVDVAVADVTTLEPGITPCENAFDVLACAFGVFFLPEMDDAARGLLRLVRPGGKVGVSVWHADAMADFAAAYFATVGEIAGDTGHQGPRAPGSGPRPIDRINTEETLAAWLSDVGGHDVAVTTVRLRVACTPEFAWKLVLGSGYRGALTELDDETRRRIRDRFVERLAAEHITEVNCDTLIATARV</sequence>
<dbReference type="GO" id="GO:0032259">
    <property type="term" value="P:methylation"/>
    <property type="evidence" value="ECO:0007669"/>
    <property type="project" value="UniProtKB-KW"/>
</dbReference>
<dbReference type="GO" id="GO:0008168">
    <property type="term" value="F:methyltransferase activity"/>
    <property type="evidence" value="ECO:0007669"/>
    <property type="project" value="UniProtKB-KW"/>
</dbReference>
<dbReference type="EMBL" id="JAADZU010000075">
    <property type="protein sequence ID" value="NDK91612.1"/>
    <property type="molecule type" value="Genomic_DNA"/>
</dbReference>
<evidence type="ECO:0000313" key="2">
    <source>
        <dbReference type="Proteomes" id="UP000466307"/>
    </source>
</evidence>
<keyword evidence="2" id="KW-1185">Reference proteome</keyword>
<gene>
    <name evidence="1" type="ORF">GYA93_18805</name>
</gene>
<dbReference type="CDD" id="cd02440">
    <property type="entry name" value="AdoMet_MTases"/>
    <property type="match status" value="1"/>
</dbReference>
<dbReference type="Pfam" id="PF01209">
    <property type="entry name" value="Ubie_methyltran"/>
    <property type="match status" value="1"/>
</dbReference>
<keyword evidence="1" id="KW-0808">Transferase</keyword>
<evidence type="ECO:0000313" key="1">
    <source>
        <dbReference type="EMBL" id="NDK91612.1"/>
    </source>
</evidence>
<dbReference type="PROSITE" id="PS51608">
    <property type="entry name" value="SAM_MT_UBIE"/>
    <property type="match status" value="1"/>
</dbReference>
<dbReference type="AlphaFoldDB" id="A0A7K3LTQ7"/>
<dbReference type="PANTHER" id="PTHR43861:SF1">
    <property type="entry name" value="TRANS-ACONITATE 2-METHYLTRANSFERASE"/>
    <property type="match status" value="1"/>
</dbReference>
<organism evidence="1 2">
    <name type="scientific">Gordonia desulfuricans</name>
    <dbReference type="NCBI Taxonomy" id="89051"/>
    <lineage>
        <taxon>Bacteria</taxon>
        <taxon>Bacillati</taxon>
        <taxon>Actinomycetota</taxon>
        <taxon>Actinomycetes</taxon>
        <taxon>Mycobacteriales</taxon>
        <taxon>Gordoniaceae</taxon>
        <taxon>Gordonia</taxon>
    </lineage>
</organism>
<dbReference type="SUPFAM" id="SSF53335">
    <property type="entry name" value="S-adenosyl-L-methionine-dependent methyltransferases"/>
    <property type="match status" value="1"/>
</dbReference>
<dbReference type="Gene3D" id="3.40.50.150">
    <property type="entry name" value="Vaccinia Virus protein VP39"/>
    <property type="match status" value="1"/>
</dbReference>
<reference evidence="1 2" key="1">
    <citation type="submission" date="2020-01" db="EMBL/GenBank/DDBJ databases">
        <title>Investigation of new actinobacteria for the biodesulphurisation of diesel fuel.</title>
        <authorList>
            <person name="Athi Narayanan S.M."/>
        </authorList>
    </citation>
    <scope>NUCLEOTIDE SEQUENCE [LARGE SCALE GENOMIC DNA]</scope>
    <source>
        <strain evidence="1 2">213E</strain>
    </source>
</reference>
<dbReference type="InterPro" id="IPR004033">
    <property type="entry name" value="UbiE/COQ5_MeTrFase"/>
</dbReference>
<protein>
    <submittedName>
        <fullName evidence="1">Class I SAM-dependent methyltransferase</fullName>
    </submittedName>
</protein>
<dbReference type="InterPro" id="IPR029063">
    <property type="entry name" value="SAM-dependent_MTases_sf"/>
</dbReference>